<dbReference type="InterPro" id="IPR049270">
    <property type="entry name" value="CFAP58_CC"/>
</dbReference>
<keyword evidence="6" id="KW-1185">Reference proteome</keyword>
<dbReference type="Proteomes" id="UP000221165">
    <property type="component" value="Unassembled WGS sequence"/>
</dbReference>
<evidence type="ECO:0000313" key="6">
    <source>
        <dbReference type="Proteomes" id="UP000221165"/>
    </source>
</evidence>
<evidence type="ECO:0000256" key="1">
    <source>
        <dbReference type="ARBA" id="ARBA00023054"/>
    </source>
</evidence>
<feature type="coiled-coil region" evidence="2">
    <location>
        <begin position="570"/>
        <end position="611"/>
    </location>
</feature>
<organism evidence="5 6">
    <name type="scientific">Cystoisospora suis</name>
    <dbReference type="NCBI Taxonomy" id="483139"/>
    <lineage>
        <taxon>Eukaryota</taxon>
        <taxon>Sar</taxon>
        <taxon>Alveolata</taxon>
        <taxon>Apicomplexa</taxon>
        <taxon>Conoidasida</taxon>
        <taxon>Coccidia</taxon>
        <taxon>Eucoccidiorida</taxon>
        <taxon>Eimeriorina</taxon>
        <taxon>Sarcocystidae</taxon>
        <taxon>Cystoisospora</taxon>
    </lineage>
</organism>
<evidence type="ECO:0000259" key="4">
    <source>
        <dbReference type="Pfam" id="PF21771"/>
    </source>
</evidence>
<feature type="compositionally biased region" description="Polar residues" evidence="3">
    <location>
        <begin position="16"/>
        <end position="30"/>
    </location>
</feature>
<proteinExistence type="predicted"/>
<feature type="coiled-coil region" evidence="2">
    <location>
        <begin position="654"/>
        <end position="698"/>
    </location>
</feature>
<feature type="coiled-coil region" evidence="2">
    <location>
        <begin position="402"/>
        <end position="443"/>
    </location>
</feature>
<feature type="coiled-coil region" evidence="2">
    <location>
        <begin position="149"/>
        <end position="190"/>
    </location>
</feature>
<reference evidence="5 6" key="1">
    <citation type="journal article" date="2017" name="Int. J. Parasitol.">
        <title>The genome of the protozoan parasite Cystoisospora suis and a reverse vaccinology approach to identify vaccine candidates.</title>
        <authorList>
            <person name="Palmieri N."/>
            <person name="Shrestha A."/>
            <person name="Ruttkowski B."/>
            <person name="Beck T."/>
            <person name="Vogl C."/>
            <person name="Tomley F."/>
            <person name="Blake D.P."/>
            <person name="Joachim A."/>
        </authorList>
    </citation>
    <scope>NUCLEOTIDE SEQUENCE [LARGE SCALE GENOMIC DNA]</scope>
    <source>
        <strain evidence="5 6">Wien I</strain>
    </source>
</reference>
<keyword evidence="5" id="KW-0966">Cell projection</keyword>
<keyword evidence="5" id="KW-0969">Cilium</keyword>
<dbReference type="PANTHER" id="PTHR32083:SF0">
    <property type="entry name" value="CILIA AND FLAGELLA-ASSOCIATED PROTEIN 58"/>
    <property type="match status" value="1"/>
</dbReference>
<name>A0A2C6KHT4_9APIC</name>
<gene>
    <name evidence="5" type="ORF">CSUI_009505</name>
</gene>
<dbReference type="EMBL" id="MIGC01005691">
    <property type="protein sequence ID" value="PHJ16679.1"/>
    <property type="molecule type" value="Genomic_DNA"/>
</dbReference>
<comment type="caution">
    <text evidence="5">The sequence shown here is derived from an EMBL/GenBank/DDBJ whole genome shotgun (WGS) entry which is preliminary data.</text>
</comment>
<dbReference type="OrthoDB" id="264785at2759"/>
<dbReference type="GO" id="GO:0005856">
    <property type="term" value="C:cytoskeleton"/>
    <property type="evidence" value="ECO:0007669"/>
    <property type="project" value="TreeGrafter"/>
</dbReference>
<accession>A0A2C6KHT4</accession>
<dbReference type="VEuPathDB" id="ToxoDB:CSUI_009505"/>
<protein>
    <submittedName>
        <fullName evidence="5">Flagellar associated protein</fullName>
    </submittedName>
</protein>
<keyword evidence="1 2" id="KW-0175">Coiled coil</keyword>
<sequence>MEANDTDPAHRRRPSSPENSVTGATASRQLSAEEAPNEESDCALDLTLASPQDEKQLGEAAYAALEEDFKKVLQSLPQDADLGIFRQQYEKLYEALKRSHESEVSLLNRCRDLTSQISENATKVAAALEISSEDQASIDILKKAGKDREELARETIASLRKTIEELNRQIEASETEHSTQESKLEEYLLERDKLLRGESQLGCHYKTTAQDELVQTKDVLRIKKLESDQEQRRREKLEKELKEMKILIEQKQQEIHEKQATIDQQQHEAGHLQAVIASLQAENEQENKKFMEITGRITETENRLNEQIIKNSKMQAANIAREAELRDQAELINTLKADKEKVAKMHELLRRKMQQTEDEKKAIEDQRSRWVRATVRSRMGLFGRLRPTKRTLKTSSERDDAAKKQEDVLKRHEAHALQLQREIDRYKKEIDIQQKKIRELEVHRNKSGMELSKANQKYLSLLEELKGGDNQVVDLQKSINELRSKLCTQKSLYESVRSDRNLYSRNLIASLDEISEMKQKFKILYHQIEQLKEEVKQKDSSLIKGHFEQHKIIKDNEKITSDLHSAQHKLSSLQQIVLSQKQEIKKLEATIQEAETERTNQKKEYDVVLSERDMLGTELLRRNEEIALLYEKIKIQQSTLQKGEAQYRTRLSDIRTLRQKISGARRELATARSQVACVDDLKKEVYHLQKELLQERTKVKALSESLENPMNVHRWRRLEGSDPSKLEMVSKIQSLQKRLIAKTEQVIDRDMMIQEKEKLYVELKTQLASYPGPQTVELLQTYQQAIKSKYIEQKRKCLQGPNNSLANANGRGEDGGLSPSEAGFGLATLSLQSHPCQLAVNTHQARLSPSSHQFRRPGDPQLDWPAARSASAKQGPPVEDENRRAGVHGTDCSLTQIQDQDKAEPQQQSGDPYSAVDGLGAETPGDTTAEGRTKSAADPVNHASGECLSSPADAAAG</sequence>
<feature type="coiled-coil region" evidence="2">
    <location>
        <begin position="220"/>
        <end position="296"/>
    </location>
</feature>
<dbReference type="RefSeq" id="XP_067918404.1">
    <property type="nucleotide sequence ID" value="XM_068069621.1"/>
</dbReference>
<dbReference type="AlphaFoldDB" id="A0A2C6KHT4"/>
<evidence type="ECO:0000256" key="3">
    <source>
        <dbReference type="SAM" id="MobiDB-lite"/>
    </source>
</evidence>
<dbReference type="GeneID" id="94432832"/>
<dbReference type="PANTHER" id="PTHR32083">
    <property type="entry name" value="CILIA AND FLAGELLA-ASSOCIATED PROTEIN 58-RELATED"/>
    <property type="match status" value="1"/>
</dbReference>
<dbReference type="SUPFAM" id="SSF57997">
    <property type="entry name" value="Tropomyosin"/>
    <property type="match status" value="1"/>
</dbReference>
<feature type="region of interest" description="Disordered" evidence="3">
    <location>
        <begin position="844"/>
        <end position="957"/>
    </location>
</feature>
<feature type="domain" description="Cilia- and flagella-associated protein 58 central coiled coil" evidence="4">
    <location>
        <begin position="400"/>
        <end position="668"/>
    </location>
</feature>
<evidence type="ECO:0000313" key="5">
    <source>
        <dbReference type="EMBL" id="PHJ16679.1"/>
    </source>
</evidence>
<evidence type="ECO:0000256" key="2">
    <source>
        <dbReference type="SAM" id="Coils"/>
    </source>
</evidence>
<feature type="region of interest" description="Disordered" evidence="3">
    <location>
        <begin position="1"/>
        <end position="40"/>
    </location>
</feature>
<dbReference type="Pfam" id="PF21771">
    <property type="entry name" value="CFAP58_CC"/>
    <property type="match status" value="1"/>
</dbReference>
<keyword evidence="5" id="KW-0282">Flagellum</keyword>
<feature type="coiled-coil region" evidence="2">
    <location>
        <begin position="339"/>
        <end position="373"/>
    </location>
</feature>